<evidence type="ECO:0000256" key="3">
    <source>
        <dbReference type="SAM" id="SignalP"/>
    </source>
</evidence>
<organism evidence="4 5">
    <name type="scientific">Folsomia candida</name>
    <name type="common">Springtail</name>
    <dbReference type="NCBI Taxonomy" id="158441"/>
    <lineage>
        <taxon>Eukaryota</taxon>
        <taxon>Metazoa</taxon>
        <taxon>Ecdysozoa</taxon>
        <taxon>Arthropoda</taxon>
        <taxon>Hexapoda</taxon>
        <taxon>Collembola</taxon>
        <taxon>Entomobryomorpha</taxon>
        <taxon>Isotomoidea</taxon>
        <taxon>Isotomidae</taxon>
        <taxon>Proisotominae</taxon>
        <taxon>Folsomia</taxon>
    </lineage>
</organism>
<evidence type="ECO:0000313" key="5">
    <source>
        <dbReference type="Proteomes" id="UP000198287"/>
    </source>
</evidence>
<feature type="signal peptide" evidence="3">
    <location>
        <begin position="1"/>
        <end position="24"/>
    </location>
</feature>
<feature type="coiled-coil region" evidence="1">
    <location>
        <begin position="129"/>
        <end position="156"/>
    </location>
</feature>
<keyword evidence="1" id="KW-0175">Coiled coil</keyword>
<keyword evidence="2" id="KW-1133">Transmembrane helix</keyword>
<feature type="transmembrane region" description="Helical" evidence="2">
    <location>
        <begin position="820"/>
        <end position="845"/>
    </location>
</feature>
<reference evidence="4 5" key="1">
    <citation type="submission" date="2015-12" db="EMBL/GenBank/DDBJ databases">
        <title>The genome of Folsomia candida.</title>
        <authorList>
            <person name="Faddeeva A."/>
            <person name="Derks M.F."/>
            <person name="Anvar Y."/>
            <person name="Smit S."/>
            <person name="Van Straalen N."/>
            <person name="Roelofs D."/>
        </authorList>
    </citation>
    <scope>NUCLEOTIDE SEQUENCE [LARGE SCALE GENOMIC DNA]</scope>
    <source>
        <strain evidence="4 5">VU population</strain>
        <tissue evidence="4">Whole body</tissue>
    </source>
</reference>
<evidence type="ECO:0000256" key="1">
    <source>
        <dbReference type="SAM" id="Coils"/>
    </source>
</evidence>
<sequence>MKSFLVILGIFLFNQFFALPGCQAAPASLGDTISADLAQAQRDALAIVNMAAKTTVHAMTAIVTSEKSILNKYLGSTLNKIDGLMQNATRAGVDLSDDVELVVKNVTTLIKKTIQGFQEAGTYAVTAVALIAQENARQLRERKVEYELNKLSLEARKEMTDLLLAFSTKLVNQVSSTVTEGDRILSEFIRIVTNHPLPENSPLVQPAIQIRAIISFFPMIKELNIIVQKYYWPGSSPIFHPVENIYSAEVLLNLIIPQVPQISYTFTYKYRSEILLNNPKPDRARQENKHRAATTPLFQIVFGTMQNPNLESIISNKFRISRDILIIVTNWPGFDHTTHTFFKPYPNYIPKHCYFLANQKSYKLLPYLSQIRVANEYPAELRTVWTETDLTNVSYSTKLGTNLKNFVFFVRIFLQPKGGCTTGRGSISLWTGASERDILICDITARLNLTTVTVERYEFASFFTNLYNPLFSPTDMFFTGHSTKTGFLVPVDLQHNLDFEGILGPIGIEVLLWTVGCGFVVTLFFCFSAKFSVRKLGVFYSIELVIRPLLDQCQEKLKYTENFFRIVVSPWLFYCLIISETYRGELVSYLVHPPKGEAPETFKDLVISNRPIFAPGFISPPNGSMGIQISNTRMNCSFFLGNFEVYRDLNVEALHTGNKVYTKIMSSLRHCDGKGFVAKQSAQVRRLLETEHVLIHHTAELEKIEIMATFAGTFLDRQKDFRISEETLMHPIYTGVSNDLLQPEVLNILNIFRDAGMFEYSRRVEECLGFMKFWGSWRKRGEGGLVDDLKNAGVYLGRGDEEFAEDGPVKLNMGHVETMLALCFMMEFVCLGLFCGEICVVRVRLNKSRVSPIL</sequence>
<keyword evidence="5" id="KW-1185">Reference proteome</keyword>
<comment type="caution">
    <text evidence="4">The sequence shown here is derived from an EMBL/GenBank/DDBJ whole genome shotgun (WGS) entry which is preliminary data.</text>
</comment>
<keyword evidence="2" id="KW-0812">Transmembrane</keyword>
<dbReference type="AlphaFoldDB" id="A0A226D1R0"/>
<keyword evidence="2" id="KW-0472">Membrane</keyword>
<evidence type="ECO:0000256" key="2">
    <source>
        <dbReference type="SAM" id="Phobius"/>
    </source>
</evidence>
<protein>
    <submittedName>
        <fullName evidence="4">ATP synthase subunit b 2</fullName>
    </submittedName>
</protein>
<feature type="chain" id="PRO_5012782028" evidence="3">
    <location>
        <begin position="25"/>
        <end position="854"/>
    </location>
</feature>
<dbReference type="EMBL" id="LNIX01000038">
    <property type="protein sequence ID" value="OXA39525.1"/>
    <property type="molecule type" value="Genomic_DNA"/>
</dbReference>
<dbReference type="Proteomes" id="UP000198287">
    <property type="component" value="Unassembled WGS sequence"/>
</dbReference>
<name>A0A226D1R0_FOLCA</name>
<accession>A0A226D1R0</accession>
<dbReference type="Gene3D" id="1.10.287.70">
    <property type="match status" value="1"/>
</dbReference>
<proteinExistence type="predicted"/>
<keyword evidence="3" id="KW-0732">Signal</keyword>
<evidence type="ECO:0000313" key="4">
    <source>
        <dbReference type="EMBL" id="OXA39525.1"/>
    </source>
</evidence>
<gene>
    <name evidence="4" type="ORF">Fcan01_25676</name>
</gene>